<sequence length="52" mass="5855">MQLQSRTGLSSIHSRVWAKISVTNQARVVEMGVLAFQCHHSELQDFLAGRET</sequence>
<organism evidence="1 2">
    <name type="scientific">Botryotinia fuckeliana (strain T4)</name>
    <name type="common">Noble rot fungus</name>
    <name type="synonym">Botrytis cinerea</name>
    <dbReference type="NCBI Taxonomy" id="999810"/>
    <lineage>
        <taxon>Eukaryota</taxon>
        <taxon>Fungi</taxon>
        <taxon>Dikarya</taxon>
        <taxon>Ascomycota</taxon>
        <taxon>Pezizomycotina</taxon>
        <taxon>Leotiomycetes</taxon>
        <taxon>Helotiales</taxon>
        <taxon>Sclerotiniaceae</taxon>
        <taxon>Botrytis</taxon>
    </lineage>
</organism>
<evidence type="ECO:0000313" key="1">
    <source>
        <dbReference type="EMBL" id="CCD34796.1"/>
    </source>
</evidence>
<name>G2YCG7_BOTF4</name>
<reference evidence="2" key="1">
    <citation type="journal article" date="2011" name="PLoS Genet.">
        <title>Genomic analysis of the necrotrophic fungal pathogens Sclerotinia sclerotiorum and Botrytis cinerea.</title>
        <authorList>
            <person name="Amselem J."/>
            <person name="Cuomo C.A."/>
            <person name="van Kan J.A."/>
            <person name="Viaud M."/>
            <person name="Benito E.P."/>
            <person name="Couloux A."/>
            <person name="Coutinho P.M."/>
            <person name="de Vries R.P."/>
            <person name="Dyer P.S."/>
            <person name="Fillinger S."/>
            <person name="Fournier E."/>
            <person name="Gout L."/>
            <person name="Hahn M."/>
            <person name="Kohn L."/>
            <person name="Lapalu N."/>
            <person name="Plummer K.M."/>
            <person name="Pradier J.M."/>
            <person name="Quevillon E."/>
            <person name="Sharon A."/>
            <person name="Simon A."/>
            <person name="ten Have A."/>
            <person name="Tudzynski B."/>
            <person name="Tudzynski P."/>
            <person name="Wincker P."/>
            <person name="Andrew M."/>
            <person name="Anthouard V."/>
            <person name="Beever R.E."/>
            <person name="Beffa R."/>
            <person name="Benoit I."/>
            <person name="Bouzid O."/>
            <person name="Brault B."/>
            <person name="Chen Z."/>
            <person name="Choquer M."/>
            <person name="Collemare J."/>
            <person name="Cotton P."/>
            <person name="Danchin E.G."/>
            <person name="Da Silva C."/>
            <person name="Gautier A."/>
            <person name="Giraud C."/>
            <person name="Giraud T."/>
            <person name="Gonzalez C."/>
            <person name="Grossetete S."/>
            <person name="Guldener U."/>
            <person name="Henrissat B."/>
            <person name="Howlett B.J."/>
            <person name="Kodira C."/>
            <person name="Kretschmer M."/>
            <person name="Lappartient A."/>
            <person name="Leroch M."/>
            <person name="Levis C."/>
            <person name="Mauceli E."/>
            <person name="Neuveglise C."/>
            <person name="Oeser B."/>
            <person name="Pearson M."/>
            <person name="Poulain J."/>
            <person name="Poussereau N."/>
            <person name="Quesneville H."/>
            <person name="Rascle C."/>
            <person name="Schumacher J."/>
            <person name="Segurens B."/>
            <person name="Sexton A."/>
            <person name="Silva E."/>
            <person name="Sirven C."/>
            <person name="Soanes D.M."/>
            <person name="Talbot N.J."/>
            <person name="Templeton M."/>
            <person name="Yandava C."/>
            <person name="Yarden O."/>
            <person name="Zeng Q."/>
            <person name="Rollins J.A."/>
            <person name="Lebrun M.H."/>
            <person name="Dickman M."/>
        </authorList>
    </citation>
    <scope>NUCLEOTIDE SEQUENCE [LARGE SCALE GENOMIC DNA]</scope>
    <source>
        <strain evidence="2">T4</strain>
    </source>
</reference>
<protein>
    <submittedName>
        <fullName evidence="1">Uncharacterized protein</fullName>
    </submittedName>
</protein>
<gene>
    <name evidence="1" type="ORF">BofuT4_uP098550.1</name>
</gene>
<dbReference type="HOGENOM" id="CLU_3086985_0_0_1"/>
<dbReference type="Proteomes" id="UP000008177">
    <property type="component" value="Unplaced contigs"/>
</dbReference>
<dbReference type="AlphaFoldDB" id="G2YCG7"/>
<proteinExistence type="predicted"/>
<evidence type="ECO:0000313" key="2">
    <source>
        <dbReference type="Proteomes" id="UP000008177"/>
    </source>
</evidence>
<dbReference type="InParanoid" id="G2YCG7"/>
<accession>G2YCG7</accession>
<dbReference type="EMBL" id="FQ790317">
    <property type="protein sequence ID" value="CCD34796.1"/>
    <property type="molecule type" value="Genomic_DNA"/>
</dbReference>